<dbReference type="GO" id="GO:0016878">
    <property type="term" value="F:acid-thiol ligase activity"/>
    <property type="evidence" value="ECO:0007669"/>
    <property type="project" value="UniProtKB-ARBA"/>
</dbReference>
<dbReference type="InterPro" id="IPR025110">
    <property type="entry name" value="AMP-bd_C"/>
</dbReference>
<organism evidence="3">
    <name type="scientific">freshwater metagenome</name>
    <dbReference type="NCBI Taxonomy" id="449393"/>
    <lineage>
        <taxon>unclassified sequences</taxon>
        <taxon>metagenomes</taxon>
        <taxon>ecological metagenomes</taxon>
    </lineage>
</organism>
<dbReference type="SUPFAM" id="SSF56801">
    <property type="entry name" value="Acetyl-CoA synthetase-like"/>
    <property type="match status" value="1"/>
</dbReference>
<gene>
    <name evidence="3" type="ORF">UFOPK1908_00576</name>
</gene>
<dbReference type="PANTHER" id="PTHR43767:SF1">
    <property type="entry name" value="NONRIBOSOMAL PEPTIDE SYNTHASE PES1 (EUROFUNG)-RELATED"/>
    <property type="match status" value="1"/>
</dbReference>
<dbReference type="EMBL" id="CAEZVB010000018">
    <property type="protein sequence ID" value="CAB4618609.1"/>
    <property type="molecule type" value="Genomic_DNA"/>
</dbReference>
<name>A0A6J6I431_9ZZZZ</name>
<evidence type="ECO:0000259" key="1">
    <source>
        <dbReference type="Pfam" id="PF00501"/>
    </source>
</evidence>
<dbReference type="PANTHER" id="PTHR43767">
    <property type="entry name" value="LONG-CHAIN-FATTY-ACID--COA LIGASE"/>
    <property type="match status" value="1"/>
</dbReference>
<dbReference type="InterPro" id="IPR050237">
    <property type="entry name" value="ATP-dep_AMP-bd_enzyme"/>
</dbReference>
<dbReference type="InterPro" id="IPR045851">
    <property type="entry name" value="AMP-bd_C_sf"/>
</dbReference>
<dbReference type="Gene3D" id="3.30.300.30">
    <property type="match status" value="1"/>
</dbReference>
<dbReference type="InterPro" id="IPR000873">
    <property type="entry name" value="AMP-dep_synth/lig_dom"/>
</dbReference>
<proteinExistence type="predicted"/>
<feature type="domain" description="AMP-dependent synthetase/ligase" evidence="1">
    <location>
        <begin position="21"/>
        <end position="387"/>
    </location>
</feature>
<dbReference type="Pfam" id="PF00501">
    <property type="entry name" value="AMP-binding"/>
    <property type="match status" value="1"/>
</dbReference>
<protein>
    <submittedName>
        <fullName evidence="3">Unannotated protein</fullName>
    </submittedName>
</protein>
<dbReference type="InterPro" id="IPR020845">
    <property type="entry name" value="AMP-binding_CS"/>
</dbReference>
<accession>A0A6J6I431</accession>
<feature type="domain" description="AMP-binding enzyme C-terminal" evidence="2">
    <location>
        <begin position="437"/>
        <end position="511"/>
    </location>
</feature>
<dbReference type="Pfam" id="PF13193">
    <property type="entry name" value="AMP-binding_C"/>
    <property type="match status" value="1"/>
</dbReference>
<dbReference type="Gene3D" id="3.40.50.12780">
    <property type="entry name" value="N-terminal domain of ligase-like"/>
    <property type="match status" value="1"/>
</dbReference>
<evidence type="ECO:0000259" key="2">
    <source>
        <dbReference type="Pfam" id="PF13193"/>
    </source>
</evidence>
<dbReference type="PROSITE" id="PS00455">
    <property type="entry name" value="AMP_BINDING"/>
    <property type="match status" value="1"/>
</dbReference>
<dbReference type="AlphaFoldDB" id="A0A6J6I431"/>
<dbReference type="InterPro" id="IPR042099">
    <property type="entry name" value="ANL_N_sf"/>
</dbReference>
<reference evidence="3" key="1">
    <citation type="submission" date="2020-05" db="EMBL/GenBank/DDBJ databases">
        <authorList>
            <person name="Chiriac C."/>
            <person name="Salcher M."/>
            <person name="Ghai R."/>
            <person name="Kavagutti S V."/>
        </authorList>
    </citation>
    <scope>NUCLEOTIDE SEQUENCE</scope>
</reference>
<sequence>MANISNGWVTGTRDSVTAAFARSLAAVPTNVFLDFSGESYTYEHFDHLSSHLASSFLELGVQPGDRVASMLDNSVQAVATWIAANKIGAIWVPINTANKGEFLRHPLADCGAKLVVVDAQYFDRIETVAHGVPELSLVLVNGEFAGADVPALDVRPLGDYWGDSTGVEVVENSPSDIGALMYTSGTTGPSKACMMSHNYLCNIARAGSNLVALEPHDIVWTPLPLFHTSGLQAILGAIIVGGKVSISLKFSVTNFWAEIETSGATVAKIMASMVPILIAAPEDDAMKRTFGQVRAVVGNPFTPAQKQAFYDRFGVKYIANNQYGSTEVYCGTSVPYLADTPQGSAGKRNDDFDVIVLDDNDCEVPYGTPGELCFRPSKPDVMFSGYWQQPQKSAEVWRNLWMHTGDMVRMDEEGFIYFTDRKKDYMRKGGENISGFEMEKTFIGHDAIGEVSVHALPSELGEDDIKVVVVLADGANLSHEDLWHWSRERVPSFATPRYIEFRKELPKNGVGRVLKYQLRDEGVTPATWDVQTTDLVKKRVSQ</sequence>
<evidence type="ECO:0000313" key="3">
    <source>
        <dbReference type="EMBL" id="CAB4618609.1"/>
    </source>
</evidence>